<evidence type="ECO:0000313" key="1">
    <source>
        <dbReference type="EMBL" id="BFH72287.1"/>
    </source>
</evidence>
<proteinExistence type="predicted"/>
<dbReference type="RefSeq" id="WP_369610522.1">
    <property type="nucleotide sequence ID" value="NZ_AP031322.1"/>
</dbReference>
<evidence type="ECO:0008006" key="2">
    <source>
        <dbReference type="Google" id="ProtNLM"/>
    </source>
</evidence>
<accession>A0AAT9GN43</accession>
<sequence>MKFLLASSLLLSLLSLFIYPQYTILPLIPLLLYLSEIKVKSFITATLLILSIPLDNPIVYGTVLEIALISW</sequence>
<reference evidence="1" key="1">
    <citation type="submission" date="2024-03" db="EMBL/GenBank/DDBJ databases">
        <title>Complete genome sequence of Sulfurisphaera javensis strain KD-1.</title>
        <authorList>
            <person name="Sakai H."/>
            <person name="Nur N."/>
            <person name="Suwanto A."/>
            <person name="Kurosawa N."/>
        </authorList>
    </citation>
    <scope>NUCLEOTIDE SEQUENCE</scope>
    <source>
        <strain evidence="1">KD-1</strain>
    </source>
</reference>
<dbReference type="KEGG" id="sjv:SJAV_02310"/>
<dbReference type="EMBL" id="AP031322">
    <property type="protein sequence ID" value="BFH72287.1"/>
    <property type="molecule type" value="Genomic_DNA"/>
</dbReference>
<dbReference type="GeneID" id="92353161"/>
<organism evidence="1">
    <name type="scientific">Sulfurisphaera javensis</name>
    <dbReference type="NCBI Taxonomy" id="2049879"/>
    <lineage>
        <taxon>Archaea</taxon>
        <taxon>Thermoproteota</taxon>
        <taxon>Thermoprotei</taxon>
        <taxon>Sulfolobales</taxon>
        <taxon>Sulfolobaceae</taxon>
        <taxon>Sulfurisphaera</taxon>
    </lineage>
</organism>
<protein>
    <recommendedName>
        <fullName evidence="2">Rod shape-determining protein MreD</fullName>
    </recommendedName>
</protein>
<name>A0AAT9GN43_9CREN</name>
<dbReference type="AlphaFoldDB" id="A0AAT9GN43"/>
<gene>
    <name evidence="1" type="ORF">SJAV_02310</name>
</gene>